<sequence length="421" mass="47204">MPPSPGTVSKCLICLKNINLSCCSPDEAKCDESADLLYQIAKILKVSATIYDTVDLESLPGQLLCFSCNLRIFDALRLQQELALIEDKLLGLSDEIKNDFVQSCRQQNSKDEDSPGNELIQVEQIRRAYGQCWAQCEIGLKRCSSGPLALIHHNPRLHFPNLQFADWEGYHEGILDYKTLLDFEVESIIYDESIDLVKEINLEPSSESRGGVPNIVEDVFLCHLCGEFSGGKTELQQHLMKFHQLCDDTANDESSKEDGMELIPDSTFGGENICVPTSDVKEHRCRKGKKSKKRSECDQARGKRKHKKTVDSSAYSSNKTSKGDMPAIVQHSISSINNKSYSKTSGKSSSSKSEPPETVVKSARKKRKRGEPGEGAPRSKKTFDVRSTICPVCGRNLERKSDLQRHMKDMHQLRSNSRISW</sequence>
<accession>A0A8J2J0A9</accession>
<dbReference type="AlphaFoldDB" id="A0A8J2J0A9"/>
<dbReference type="SMART" id="SM00355">
    <property type="entry name" value="ZnF_C2H2"/>
    <property type="match status" value="2"/>
</dbReference>
<dbReference type="EMBL" id="CAJVCH010001126">
    <property type="protein sequence ID" value="CAG7636928.1"/>
    <property type="molecule type" value="Genomic_DNA"/>
</dbReference>
<dbReference type="PROSITE" id="PS50157">
    <property type="entry name" value="ZINC_FINGER_C2H2_2"/>
    <property type="match status" value="1"/>
</dbReference>
<evidence type="ECO:0000313" key="4">
    <source>
        <dbReference type="EMBL" id="CAG7636928.1"/>
    </source>
</evidence>
<evidence type="ECO:0000313" key="5">
    <source>
        <dbReference type="Proteomes" id="UP000708208"/>
    </source>
</evidence>
<gene>
    <name evidence="4" type="ORF">AFUS01_LOCUS286</name>
</gene>
<evidence type="ECO:0000256" key="2">
    <source>
        <dbReference type="SAM" id="MobiDB-lite"/>
    </source>
</evidence>
<keyword evidence="5" id="KW-1185">Reference proteome</keyword>
<reference evidence="4" key="1">
    <citation type="submission" date="2021-06" db="EMBL/GenBank/DDBJ databases">
        <authorList>
            <person name="Hodson N. C."/>
            <person name="Mongue J. A."/>
            <person name="Jaron S. K."/>
        </authorList>
    </citation>
    <scope>NUCLEOTIDE SEQUENCE</scope>
</reference>
<keyword evidence="1" id="KW-0862">Zinc</keyword>
<proteinExistence type="predicted"/>
<dbReference type="Pfam" id="PF00096">
    <property type="entry name" value="zf-C2H2"/>
    <property type="match status" value="1"/>
</dbReference>
<feature type="compositionally biased region" description="Low complexity" evidence="2">
    <location>
        <begin position="332"/>
        <end position="353"/>
    </location>
</feature>
<feature type="compositionally biased region" description="Polar residues" evidence="2">
    <location>
        <begin position="311"/>
        <end position="320"/>
    </location>
</feature>
<name>A0A8J2J0A9_9HEXA</name>
<feature type="compositionally biased region" description="Basic residues" evidence="2">
    <location>
        <begin position="283"/>
        <end position="293"/>
    </location>
</feature>
<dbReference type="Proteomes" id="UP000708208">
    <property type="component" value="Unassembled WGS sequence"/>
</dbReference>
<keyword evidence="1" id="KW-0479">Metal-binding</keyword>
<dbReference type="PROSITE" id="PS00028">
    <property type="entry name" value="ZINC_FINGER_C2H2_1"/>
    <property type="match status" value="1"/>
</dbReference>
<dbReference type="InterPro" id="IPR013087">
    <property type="entry name" value="Znf_C2H2_type"/>
</dbReference>
<keyword evidence="1" id="KW-0863">Zinc-finger</keyword>
<evidence type="ECO:0000256" key="1">
    <source>
        <dbReference type="PROSITE-ProRule" id="PRU00042"/>
    </source>
</evidence>
<evidence type="ECO:0000259" key="3">
    <source>
        <dbReference type="PROSITE" id="PS50157"/>
    </source>
</evidence>
<organism evidence="4 5">
    <name type="scientific">Allacma fusca</name>
    <dbReference type="NCBI Taxonomy" id="39272"/>
    <lineage>
        <taxon>Eukaryota</taxon>
        <taxon>Metazoa</taxon>
        <taxon>Ecdysozoa</taxon>
        <taxon>Arthropoda</taxon>
        <taxon>Hexapoda</taxon>
        <taxon>Collembola</taxon>
        <taxon>Symphypleona</taxon>
        <taxon>Sminthuridae</taxon>
        <taxon>Allacma</taxon>
    </lineage>
</organism>
<feature type="region of interest" description="Disordered" evidence="2">
    <location>
        <begin position="279"/>
        <end position="389"/>
    </location>
</feature>
<dbReference type="GO" id="GO:0008270">
    <property type="term" value="F:zinc ion binding"/>
    <property type="evidence" value="ECO:0007669"/>
    <property type="project" value="UniProtKB-KW"/>
</dbReference>
<feature type="domain" description="C2H2-type" evidence="3">
    <location>
        <begin position="388"/>
        <end position="411"/>
    </location>
</feature>
<protein>
    <recommendedName>
        <fullName evidence="3">C2H2-type domain-containing protein</fullName>
    </recommendedName>
</protein>
<comment type="caution">
    <text evidence="4">The sequence shown here is derived from an EMBL/GenBank/DDBJ whole genome shotgun (WGS) entry which is preliminary data.</text>
</comment>